<name>A0A090ADL3_9GAMM</name>
<reference evidence="2 3" key="1">
    <citation type="journal article" date="2014" name="ISME J.">
        <title>Ecophysiology of Thioploca ingrica as revealed by the complete genome sequence supplemented with proteomic evidence.</title>
        <authorList>
            <person name="Kojima H."/>
            <person name="Ogura Y."/>
            <person name="Yamamoto N."/>
            <person name="Togashi T."/>
            <person name="Mori H."/>
            <person name="Watanabe T."/>
            <person name="Nemoto F."/>
            <person name="Kurokawa K."/>
            <person name="Hayashi T."/>
            <person name="Fukui M."/>
        </authorList>
    </citation>
    <scope>NUCLEOTIDE SEQUENCE [LARGE SCALE GENOMIC DNA]</scope>
</reference>
<dbReference type="Proteomes" id="UP000031623">
    <property type="component" value="Chromosome"/>
</dbReference>
<organism evidence="2 3">
    <name type="scientific">Thioploca ingrica</name>
    <dbReference type="NCBI Taxonomy" id="40754"/>
    <lineage>
        <taxon>Bacteria</taxon>
        <taxon>Pseudomonadati</taxon>
        <taxon>Pseudomonadota</taxon>
        <taxon>Gammaproteobacteria</taxon>
        <taxon>Thiotrichales</taxon>
        <taxon>Thiotrichaceae</taxon>
        <taxon>Thioploca</taxon>
    </lineage>
</organism>
<dbReference type="EMBL" id="AP014633">
    <property type="protein sequence ID" value="BAP54904.1"/>
    <property type="molecule type" value="Genomic_DNA"/>
</dbReference>
<feature type="region of interest" description="Disordered" evidence="1">
    <location>
        <begin position="20"/>
        <end position="46"/>
    </location>
</feature>
<proteinExistence type="predicted"/>
<gene>
    <name evidence="2" type="ORF">THII_0607</name>
</gene>
<protein>
    <submittedName>
        <fullName evidence="2">Uncharacterized protein</fullName>
    </submittedName>
</protein>
<evidence type="ECO:0000313" key="2">
    <source>
        <dbReference type="EMBL" id="BAP54904.1"/>
    </source>
</evidence>
<sequence>MEIFIQRKFLGVIYEFHDQKTSSGHSGKKETFSTLGNSGRYTPDDEIEFDEMGVDNRGDVY</sequence>
<accession>A0A090ADL3</accession>
<dbReference type="AlphaFoldDB" id="A0A090ADL3"/>
<evidence type="ECO:0000256" key="1">
    <source>
        <dbReference type="SAM" id="MobiDB-lite"/>
    </source>
</evidence>
<keyword evidence="3" id="KW-1185">Reference proteome</keyword>
<evidence type="ECO:0000313" key="3">
    <source>
        <dbReference type="Proteomes" id="UP000031623"/>
    </source>
</evidence>
<dbReference type="HOGENOM" id="CLU_2921331_0_0_6"/>
<dbReference type="KEGG" id="tig:THII_0607"/>